<feature type="compositionally biased region" description="Low complexity" evidence="1">
    <location>
        <begin position="167"/>
        <end position="179"/>
    </location>
</feature>
<evidence type="ECO:0000313" key="3">
    <source>
        <dbReference type="Proteomes" id="UP001066276"/>
    </source>
</evidence>
<feature type="compositionally biased region" description="Polar residues" evidence="1">
    <location>
        <begin position="147"/>
        <end position="156"/>
    </location>
</feature>
<dbReference type="EMBL" id="JANPWB010000015">
    <property type="protein sequence ID" value="KAJ1093447.1"/>
    <property type="molecule type" value="Genomic_DNA"/>
</dbReference>
<dbReference type="Proteomes" id="UP001066276">
    <property type="component" value="Chromosome 11"/>
</dbReference>
<proteinExistence type="predicted"/>
<gene>
    <name evidence="2" type="ORF">NDU88_006548</name>
</gene>
<name>A0AAV7LPG8_PLEWA</name>
<comment type="caution">
    <text evidence="2">The sequence shown here is derived from an EMBL/GenBank/DDBJ whole genome shotgun (WGS) entry which is preliminary data.</text>
</comment>
<reference evidence="2" key="1">
    <citation type="journal article" date="2022" name="bioRxiv">
        <title>Sequencing and chromosome-scale assembly of the giantPleurodeles waltlgenome.</title>
        <authorList>
            <person name="Brown T."/>
            <person name="Elewa A."/>
            <person name="Iarovenko S."/>
            <person name="Subramanian E."/>
            <person name="Araus A.J."/>
            <person name="Petzold A."/>
            <person name="Susuki M."/>
            <person name="Suzuki K.-i.T."/>
            <person name="Hayashi T."/>
            <person name="Toyoda A."/>
            <person name="Oliveira C."/>
            <person name="Osipova E."/>
            <person name="Leigh N.D."/>
            <person name="Simon A."/>
            <person name="Yun M.H."/>
        </authorList>
    </citation>
    <scope>NUCLEOTIDE SEQUENCE</scope>
    <source>
        <strain evidence="2">20211129_DDA</strain>
        <tissue evidence="2">Liver</tissue>
    </source>
</reference>
<accession>A0AAV7LPG8</accession>
<feature type="region of interest" description="Disordered" evidence="1">
    <location>
        <begin position="133"/>
        <end position="203"/>
    </location>
</feature>
<organism evidence="2 3">
    <name type="scientific">Pleurodeles waltl</name>
    <name type="common">Iberian ribbed newt</name>
    <dbReference type="NCBI Taxonomy" id="8319"/>
    <lineage>
        <taxon>Eukaryota</taxon>
        <taxon>Metazoa</taxon>
        <taxon>Chordata</taxon>
        <taxon>Craniata</taxon>
        <taxon>Vertebrata</taxon>
        <taxon>Euteleostomi</taxon>
        <taxon>Amphibia</taxon>
        <taxon>Batrachia</taxon>
        <taxon>Caudata</taxon>
        <taxon>Salamandroidea</taxon>
        <taxon>Salamandridae</taxon>
        <taxon>Pleurodelinae</taxon>
        <taxon>Pleurodeles</taxon>
    </lineage>
</organism>
<protein>
    <submittedName>
        <fullName evidence="2">Uncharacterized protein</fullName>
    </submittedName>
</protein>
<keyword evidence="3" id="KW-1185">Reference proteome</keyword>
<dbReference type="AlphaFoldDB" id="A0AAV7LPG8"/>
<feature type="compositionally biased region" description="Polar residues" evidence="1">
    <location>
        <begin position="49"/>
        <end position="64"/>
    </location>
</feature>
<feature type="region of interest" description="Disordered" evidence="1">
    <location>
        <begin position="49"/>
        <end position="73"/>
    </location>
</feature>
<sequence length="292" mass="30899">MGEVSPCNAVAASQTPSATSAPLPVGSIRAVAEVEGRVTLQGQPVRASRLTSEWGQQAATQSPPQLGGTPRLEVHSCPTTVQVWNIQPARFREQPHPAQKGIHRVGKPGLAQEIIHRQATKPRGRCQSEGALAVPNATETRPHHTPAETTGGTSRPANLGPLAMRGPPSSGTQPPSSSSAAGKSRLRGLKGPGSTPGAARQHWEDQVGAECNKVSWVPRRTGEKWSEGSPAGHDDGFWRQRTAGLPVDKEGISRTRMCLFPEGGCRSQDAACPVPHHLLPRATVEAPRPTSH</sequence>
<feature type="compositionally biased region" description="Low complexity" evidence="1">
    <location>
        <begin position="9"/>
        <end position="24"/>
    </location>
</feature>
<evidence type="ECO:0000313" key="2">
    <source>
        <dbReference type="EMBL" id="KAJ1093447.1"/>
    </source>
</evidence>
<evidence type="ECO:0000256" key="1">
    <source>
        <dbReference type="SAM" id="MobiDB-lite"/>
    </source>
</evidence>
<feature type="region of interest" description="Disordered" evidence="1">
    <location>
        <begin position="1"/>
        <end position="24"/>
    </location>
</feature>